<dbReference type="RefSeq" id="XP_038789661.1">
    <property type="nucleotide sequence ID" value="XM_038928383.1"/>
</dbReference>
<dbReference type="InterPro" id="IPR039261">
    <property type="entry name" value="FNR_nucleotide-bd"/>
</dbReference>
<evidence type="ECO:0000256" key="3">
    <source>
        <dbReference type="ARBA" id="ARBA00022630"/>
    </source>
</evidence>
<dbReference type="Gene3D" id="1.10.630.10">
    <property type="entry name" value="Cytochrome P450"/>
    <property type="match status" value="1"/>
</dbReference>
<dbReference type="InterPro" id="IPR003097">
    <property type="entry name" value="CysJ-like_FAD-binding"/>
</dbReference>
<dbReference type="AlphaFoldDB" id="A0A8H7B8G2"/>
<dbReference type="SUPFAM" id="SSF63380">
    <property type="entry name" value="Riboflavin synthase domain-like"/>
    <property type="match status" value="1"/>
</dbReference>
<dbReference type="PANTHER" id="PTHR19384">
    <property type="entry name" value="NITRIC OXIDE SYNTHASE-RELATED"/>
    <property type="match status" value="1"/>
</dbReference>
<evidence type="ECO:0000256" key="4">
    <source>
        <dbReference type="ARBA" id="ARBA00022827"/>
    </source>
</evidence>
<dbReference type="PANTHER" id="PTHR19384:SF127">
    <property type="entry name" value="BIFUNCTIONAL CYTOCHROME P450_NADPH--P450 REDUCTASE"/>
    <property type="match status" value="1"/>
</dbReference>
<reference evidence="8" key="2">
    <citation type="submission" date="2020-08" db="EMBL/GenBank/DDBJ databases">
        <title>Draft Genome Sequence of Cumin Blight Pathogen Alternaria burnsii.</title>
        <authorList>
            <person name="Feng Z."/>
        </authorList>
    </citation>
    <scope>NUCLEOTIDE SEQUENCE</scope>
    <source>
        <strain evidence="8">CBS107.38</strain>
    </source>
</reference>
<feature type="domain" description="Oxidoreductase FAD/NAD(P)-binding" evidence="6">
    <location>
        <begin position="723"/>
        <end position="833"/>
    </location>
</feature>
<organism evidence="8 9">
    <name type="scientific">Alternaria burnsii</name>
    <dbReference type="NCBI Taxonomy" id="1187904"/>
    <lineage>
        <taxon>Eukaryota</taxon>
        <taxon>Fungi</taxon>
        <taxon>Dikarya</taxon>
        <taxon>Ascomycota</taxon>
        <taxon>Pezizomycotina</taxon>
        <taxon>Dothideomycetes</taxon>
        <taxon>Pleosporomycetidae</taxon>
        <taxon>Pleosporales</taxon>
        <taxon>Pleosporineae</taxon>
        <taxon>Pleosporaceae</taxon>
        <taxon>Alternaria</taxon>
        <taxon>Alternaria sect. Alternaria</taxon>
    </lineage>
</organism>
<reference evidence="8" key="1">
    <citation type="submission" date="2020-01" db="EMBL/GenBank/DDBJ databases">
        <authorList>
            <person name="Feng Z.H.Z."/>
        </authorList>
    </citation>
    <scope>NUCLEOTIDE SEQUENCE</scope>
    <source>
        <strain evidence="8">CBS107.38</strain>
    </source>
</reference>
<dbReference type="PRINTS" id="PR00371">
    <property type="entry name" value="FPNCR"/>
</dbReference>
<dbReference type="GO" id="GO:0003958">
    <property type="term" value="F:NADPH-hemoprotein reductase activity"/>
    <property type="evidence" value="ECO:0007669"/>
    <property type="project" value="TreeGrafter"/>
</dbReference>
<evidence type="ECO:0000259" key="6">
    <source>
        <dbReference type="Pfam" id="PF00175"/>
    </source>
</evidence>
<dbReference type="InterPro" id="IPR017938">
    <property type="entry name" value="Riboflavin_synthase-like_b-brl"/>
</dbReference>
<dbReference type="GO" id="GO:0004497">
    <property type="term" value="F:monooxygenase activity"/>
    <property type="evidence" value="ECO:0007669"/>
    <property type="project" value="InterPro"/>
</dbReference>
<dbReference type="InterPro" id="IPR036396">
    <property type="entry name" value="Cyt_P450_sf"/>
</dbReference>
<accession>A0A8H7B8G2</accession>
<dbReference type="GO" id="GO:0005829">
    <property type="term" value="C:cytosol"/>
    <property type="evidence" value="ECO:0007669"/>
    <property type="project" value="TreeGrafter"/>
</dbReference>
<evidence type="ECO:0000256" key="2">
    <source>
        <dbReference type="ARBA" id="ARBA00010018"/>
    </source>
</evidence>
<dbReference type="Pfam" id="PF00067">
    <property type="entry name" value="p450"/>
    <property type="match status" value="1"/>
</dbReference>
<dbReference type="GO" id="GO:0005506">
    <property type="term" value="F:iron ion binding"/>
    <property type="evidence" value="ECO:0007669"/>
    <property type="project" value="InterPro"/>
</dbReference>
<dbReference type="InterPro" id="IPR001128">
    <property type="entry name" value="Cyt_P450"/>
</dbReference>
<keyword evidence="4" id="KW-0274">FAD</keyword>
<dbReference type="Gene3D" id="2.40.30.10">
    <property type="entry name" value="Translation factors"/>
    <property type="match status" value="1"/>
</dbReference>
<dbReference type="SUPFAM" id="SSF52343">
    <property type="entry name" value="Ferredoxin reductase-like, C-terminal NADP-linked domain"/>
    <property type="match status" value="1"/>
</dbReference>
<comment type="caution">
    <text evidence="8">The sequence shown here is derived from an EMBL/GenBank/DDBJ whole genome shotgun (WGS) entry which is preliminary data.</text>
</comment>
<evidence type="ECO:0000256" key="1">
    <source>
        <dbReference type="ARBA" id="ARBA00001974"/>
    </source>
</evidence>
<evidence type="ECO:0000313" key="9">
    <source>
        <dbReference type="Proteomes" id="UP000596902"/>
    </source>
</evidence>
<dbReference type="InterPro" id="IPR001709">
    <property type="entry name" value="Flavoprot_Pyr_Nucl_cyt_Rdtase"/>
</dbReference>
<dbReference type="GO" id="GO:0010181">
    <property type="term" value="F:FMN binding"/>
    <property type="evidence" value="ECO:0007669"/>
    <property type="project" value="TreeGrafter"/>
</dbReference>
<dbReference type="GO" id="GO:0050660">
    <property type="term" value="F:flavin adenine dinucleotide binding"/>
    <property type="evidence" value="ECO:0007669"/>
    <property type="project" value="TreeGrafter"/>
</dbReference>
<evidence type="ECO:0000313" key="8">
    <source>
        <dbReference type="EMBL" id="KAF7679588.1"/>
    </source>
</evidence>
<dbReference type="SUPFAM" id="SSF48264">
    <property type="entry name" value="Cytochrome P450"/>
    <property type="match status" value="1"/>
</dbReference>
<dbReference type="Gene3D" id="3.40.50.80">
    <property type="entry name" value="Nucleotide-binding domain of ferredoxin-NADP reductase (FNR) module"/>
    <property type="match status" value="1"/>
</dbReference>
<dbReference type="EMBL" id="JAAABM010000003">
    <property type="protein sequence ID" value="KAF7679588.1"/>
    <property type="molecule type" value="Genomic_DNA"/>
</dbReference>
<dbReference type="Gene3D" id="1.20.990.10">
    <property type="entry name" value="NADPH-cytochrome p450 Reductase, Chain A, domain 3"/>
    <property type="match status" value="1"/>
</dbReference>
<dbReference type="InterPro" id="IPR023173">
    <property type="entry name" value="NADPH_Cyt_P450_Rdtase_alpha"/>
</dbReference>
<proteinExistence type="inferred from homology"/>
<comment type="cofactor">
    <cofactor evidence="1">
        <name>FAD</name>
        <dbReference type="ChEBI" id="CHEBI:57692"/>
    </cofactor>
</comment>
<protein>
    <submittedName>
        <fullName evidence="8">Bifunctional p-450 nadph-p450 reductase</fullName>
    </submittedName>
</protein>
<dbReference type="InterPro" id="IPR001433">
    <property type="entry name" value="OxRdtase_FAD/NAD-bd"/>
</dbReference>
<dbReference type="Pfam" id="PF00175">
    <property type="entry name" value="NAD_binding_1"/>
    <property type="match status" value="1"/>
</dbReference>
<dbReference type="Pfam" id="PF00667">
    <property type="entry name" value="FAD_binding_1"/>
    <property type="match status" value="1"/>
</dbReference>
<dbReference type="GeneID" id="62201561"/>
<keyword evidence="3" id="KW-0285">Flavoprotein</keyword>
<name>A0A8H7B8G2_9PLEO</name>
<evidence type="ECO:0000259" key="7">
    <source>
        <dbReference type="Pfam" id="PF00667"/>
    </source>
</evidence>
<feature type="domain" description="Sulfite reductase [NADPH] flavoprotein alpha-component-like FAD-binding" evidence="7">
    <location>
        <begin position="478"/>
        <end position="646"/>
    </location>
</feature>
<keyword evidence="5" id="KW-0560">Oxidoreductase</keyword>
<dbReference type="GO" id="GO:0020037">
    <property type="term" value="F:heme binding"/>
    <property type="evidence" value="ECO:0007669"/>
    <property type="project" value="InterPro"/>
</dbReference>
<keyword evidence="9" id="KW-1185">Reference proteome</keyword>
<dbReference type="GO" id="GO:0016705">
    <property type="term" value="F:oxidoreductase activity, acting on paired donors, with incorporation or reduction of molecular oxygen"/>
    <property type="evidence" value="ECO:0007669"/>
    <property type="project" value="InterPro"/>
</dbReference>
<gene>
    <name evidence="8" type="ORF">GT037_003336</name>
</gene>
<sequence length="872" mass="98975">MPSDQALPIPQATLHIYPSDRRVNVTDKLGLLDYLSEVYGEIFQFHQLGHKIIVCSSYRMIDELCDPARFDNTSSGALEQARVLTRDVLFTANPDDKAWEAAYRILIPFIGPTGFQKIFGSILRFGRLTPVQWAYSRPSMEIVCADEVTRLIDHEVAVKHRSKWFLAPRFFSDMTRVQELCDDAIEARIANPQPDTHDLLNFMLSRVDPRAKMKVMQESVRSNMIMFLVSGHEATNNILSLLFYYLLRSPEKFSRAQNEVDMLLGTDPLIPEHLSQLAYVRSSVYEAFRFLGPVKTVVKHALKPTKLAGRYFIESDSNILLNVHGLHQDPEVWGKDANVFRPDRFLDGSCDSLPRNAWMPFGEGPRAHIIQQFAEQELVVMVSLMLRNFQFELEGSANTSITPGANPNTFRLKLFRRSGQSMPISAGLCKDYVNHAWSEFWKWSIVPSTIVDALRHSVIDAPQPAPRFSDSAVVYGIVKANRSLGNPKAGILRKHIEIKLPFGSSYHTGDYMMVLRVNSRMKIRRVLKRFSLSPDDVVSTASIPKAFFLNSGSISVLDLLTTHMDLHTLISQEHIVTLINATPVRSRNNLAKLLADDADERYVLSRCPSILDVLEDHPECRLSFADYVGMIEPIKAQRYNISSAPVANIKITPTAHGTAPQLKVSLTYDAHSEQVWSKTDSLFFDATSTYLARLEAGDRVRFFIRSVDTAFQMPIDPTTPVIMVCADIGFAPMRGFIQERATIRKVLKVTLGPVILYFGCQHYQEDYIYEDELTNWENDGVVSVRPCFSRVGPKGCHKYVPERMWAEREELAHLFNAQGVRILMCGDASKLTKSAANMCKKIWLSSHKQKTERDSQMWLRRVEAEQRENCAL</sequence>
<comment type="similarity">
    <text evidence="2">In the N-terminal section; belongs to the cytochrome P450 family.</text>
</comment>
<evidence type="ECO:0000256" key="5">
    <source>
        <dbReference type="ARBA" id="ARBA00023002"/>
    </source>
</evidence>
<dbReference type="Proteomes" id="UP000596902">
    <property type="component" value="Unassembled WGS sequence"/>
</dbReference>